<evidence type="ECO:0000256" key="9">
    <source>
        <dbReference type="ARBA" id="ARBA00022989"/>
    </source>
</evidence>
<keyword evidence="7" id="KW-0418">Kinase</keyword>
<keyword evidence="11" id="KW-0325">Glycoprotein</keyword>
<feature type="domain" description="Serine-threonine/tyrosine-protein kinase catalytic" evidence="13">
    <location>
        <begin position="403"/>
        <end position="465"/>
    </location>
</feature>
<keyword evidence="10" id="KW-0472">Membrane</keyword>
<dbReference type="InterPro" id="IPR011009">
    <property type="entry name" value="Kinase-like_dom_sf"/>
</dbReference>
<dbReference type="PANTHER" id="PTHR34590:SF15">
    <property type="entry name" value="PROTEIN KINASE DOMAIN-CONTAINING PROTEIN"/>
    <property type="match status" value="1"/>
</dbReference>
<protein>
    <recommendedName>
        <fullName evidence="17">Protein kinase domain-containing protein</fullName>
    </recommendedName>
</protein>
<evidence type="ECO:0000256" key="8">
    <source>
        <dbReference type="ARBA" id="ARBA00022840"/>
    </source>
</evidence>
<dbReference type="InterPro" id="IPR001245">
    <property type="entry name" value="Ser-Thr/Tyr_kinase_cat_dom"/>
</dbReference>
<proteinExistence type="predicted"/>
<dbReference type="InterPro" id="IPR045272">
    <property type="entry name" value="ANXUR1/2-like"/>
</dbReference>
<dbReference type="FunFam" id="2.60.120.430:FF:000007">
    <property type="entry name" value="FERONIA receptor-like kinase"/>
    <property type="match status" value="1"/>
</dbReference>
<evidence type="ECO:0000313" key="15">
    <source>
        <dbReference type="EnsemblPlants" id="QL02p066804:mrna"/>
    </source>
</evidence>
<evidence type="ECO:0000256" key="12">
    <source>
        <dbReference type="SAM" id="MobiDB-lite"/>
    </source>
</evidence>
<evidence type="ECO:0000259" key="14">
    <source>
        <dbReference type="Pfam" id="PF12819"/>
    </source>
</evidence>
<dbReference type="Gene3D" id="2.60.120.430">
    <property type="entry name" value="Galactose-binding lectin"/>
    <property type="match status" value="1"/>
</dbReference>
<evidence type="ECO:0000256" key="11">
    <source>
        <dbReference type="ARBA" id="ARBA00023180"/>
    </source>
</evidence>
<dbReference type="GO" id="GO:0004674">
    <property type="term" value="F:protein serine/threonine kinase activity"/>
    <property type="evidence" value="ECO:0007669"/>
    <property type="project" value="UniProtKB-KW"/>
</dbReference>
<keyword evidence="6" id="KW-0547">Nucleotide-binding</keyword>
<dbReference type="InterPro" id="IPR024788">
    <property type="entry name" value="Malectin-like_Carb-bd_dom"/>
</dbReference>
<reference evidence="16" key="1">
    <citation type="journal article" date="2016" name="G3 (Bethesda)">
        <title>First Draft Assembly and Annotation of the Genome of a California Endemic Oak Quercus lobata Nee (Fagaceae).</title>
        <authorList>
            <person name="Sork V.L."/>
            <person name="Fitz-Gibbon S.T."/>
            <person name="Puiu D."/>
            <person name="Crepeau M."/>
            <person name="Gugger P.F."/>
            <person name="Sherman R."/>
            <person name="Stevens K."/>
            <person name="Langley C.H."/>
            <person name="Pellegrini M."/>
            <person name="Salzberg S.L."/>
        </authorList>
    </citation>
    <scope>NUCLEOTIDE SEQUENCE [LARGE SCALE GENOMIC DNA]</scope>
    <source>
        <strain evidence="16">cv. SW786</strain>
    </source>
</reference>
<evidence type="ECO:0000256" key="10">
    <source>
        <dbReference type="ARBA" id="ARBA00023136"/>
    </source>
</evidence>
<evidence type="ECO:0000259" key="13">
    <source>
        <dbReference type="Pfam" id="PF07714"/>
    </source>
</evidence>
<keyword evidence="5" id="KW-0732">Signal</keyword>
<keyword evidence="9" id="KW-1133">Transmembrane helix</keyword>
<dbReference type="GO" id="GO:0016020">
    <property type="term" value="C:membrane"/>
    <property type="evidence" value="ECO:0007669"/>
    <property type="project" value="UniProtKB-SubCell"/>
</dbReference>
<evidence type="ECO:0000256" key="3">
    <source>
        <dbReference type="ARBA" id="ARBA00022679"/>
    </source>
</evidence>
<evidence type="ECO:0000256" key="7">
    <source>
        <dbReference type="ARBA" id="ARBA00022777"/>
    </source>
</evidence>
<comment type="subcellular location">
    <subcellularLocation>
        <location evidence="1">Membrane</location>
        <topology evidence="1">Single-pass type I membrane protein</topology>
    </subcellularLocation>
</comment>
<dbReference type="InParanoid" id="A0A7N2KYW4"/>
<keyword evidence="4" id="KW-0812">Transmembrane</keyword>
<name>A0A7N2KYW4_QUELO</name>
<dbReference type="Pfam" id="PF07714">
    <property type="entry name" value="PK_Tyr_Ser-Thr"/>
    <property type="match status" value="2"/>
</dbReference>
<evidence type="ECO:0000256" key="4">
    <source>
        <dbReference type="ARBA" id="ARBA00022692"/>
    </source>
</evidence>
<dbReference type="EnsemblPlants" id="QL02p066804:mrna">
    <property type="protein sequence ID" value="QL02p066804:mrna"/>
    <property type="gene ID" value="QL02p066804"/>
</dbReference>
<feature type="region of interest" description="Disordered" evidence="12">
    <location>
        <begin position="637"/>
        <end position="665"/>
    </location>
</feature>
<dbReference type="SUPFAM" id="SSF56112">
    <property type="entry name" value="Protein kinase-like (PK-like)"/>
    <property type="match status" value="1"/>
</dbReference>
<keyword evidence="8" id="KW-0067">ATP-binding</keyword>
<dbReference type="PANTHER" id="PTHR34590">
    <property type="entry name" value="OS03G0124300 PROTEIN-RELATED"/>
    <property type="match status" value="1"/>
</dbReference>
<evidence type="ECO:0000256" key="1">
    <source>
        <dbReference type="ARBA" id="ARBA00004479"/>
    </source>
</evidence>
<keyword evidence="3" id="KW-0808">Transferase</keyword>
<evidence type="ECO:0000256" key="6">
    <source>
        <dbReference type="ARBA" id="ARBA00022741"/>
    </source>
</evidence>
<accession>A0A7N2KYW4</accession>
<reference evidence="15" key="2">
    <citation type="submission" date="2021-01" db="UniProtKB">
        <authorList>
            <consortium name="EnsemblPlants"/>
        </authorList>
    </citation>
    <scope>IDENTIFICATION</scope>
</reference>
<dbReference type="Proteomes" id="UP000594261">
    <property type="component" value="Chromosome 2"/>
</dbReference>
<dbReference type="GO" id="GO:0005524">
    <property type="term" value="F:ATP binding"/>
    <property type="evidence" value="ECO:0007669"/>
    <property type="project" value="UniProtKB-KW"/>
</dbReference>
<dbReference type="GO" id="GO:0004714">
    <property type="term" value="F:transmembrane receptor protein tyrosine kinase activity"/>
    <property type="evidence" value="ECO:0007669"/>
    <property type="project" value="InterPro"/>
</dbReference>
<sequence>MSPTKIIFSTPRYVPVDDITLDCGSATSNISKEMDGRDWSGHFQSKFFPKDEHNLKSDTSHAPKEGTITKAPYNTTRSFTLLRNFTTAVILADSLQNLIVKEFCINVAANQKLNLTFIPFPTTLINFYAFINGIEIVSMPENLYYSPKGAPINPLYVGQSTTFYISNNMALEMVYRLNVGGNLISPTEDTGLFRKWSPDIKYFKNSSLTIHNTSFIPNYSKIANYTAPDDVYRSARTMGLDSNKNKMSNLTWELPVDSGFHYLVRLHFCEIDKLIYFVCQRRFIIYIDYLLAELGADVILWTDERVTPFYKDYVVKIQKKGVEDNNHVLSIDLHPDTGATSDDAILNGVKVFKLSNSDGNLAGPSQMLPSLPAVSTTKESKTKKTVFIAIGSGVGILVGFIDESMIVAIKRLNPESRQGAREFRTEIEMLSQLRHGHFVSLIGYCNDDGEMILIYEYMTNAAVTTNVKGTPGYLDPDYARRLQVNEKTDVYSFGVVLFEVLCGRKAVNSKLGQEQLHLPSWARKCIENGTIYEIIDPYLKGKIAPECFKVYVEVAESCVHDHGIQRPTMNDVMERLEFASDLQQNADAEQEKINPSGDITYQEVRSFRVSQNYINVQNVGPILESETGDGLSTFNSGLSTNRSLDSDSVTGTSRDIFTNNTNATT</sequence>
<feature type="domain" description="Malectin-like" evidence="14">
    <location>
        <begin position="79"/>
        <end position="353"/>
    </location>
</feature>
<evidence type="ECO:0008006" key="17">
    <source>
        <dbReference type="Google" id="ProtNLM"/>
    </source>
</evidence>
<dbReference type="Gene3D" id="3.30.200.20">
    <property type="entry name" value="Phosphorylase Kinase, domain 1"/>
    <property type="match status" value="1"/>
</dbReference>
<dbReference type="Pfam" id="PF12819">
    <property type="entry name" value="Malectin_like"/>
    <property type="match status" value="1"/>
</dbReference>
<feature type="domain" description="Serine-threonine/tyrosine-protein kinase catalytic" evidence="13">
    <location>
        <begin position="473"/>
        <end position="576"/>
    </location>
</feature>
<evidence type="ECO:0000313" key="16">
    <source>
        <dbReference type="Proteomes" id="UP000594261"/>
    </source>
</evidence>
<keyword evidence="16" id="KW-1185">Reference proteome</keyword>
<dbReference type="Gramene" id="QL02p066804:mrna">
    <property type="protein sequence ID" value="QL02p066804:mrna"/>
    <property type="gene ID" value="QL02p066804"/>
</dbReference>
<evidence type="ECO:0000256" key="5">
    <source>
        <dbReference type="ARBA" id="ARBA00022729"/>
    </source>
</evidence>
<organism evidence="15 16">
    <name type="scientific">Quercus lobata</name>
    <name type="common">Valley oak</name>
    <dbReference type="NCBI Taxonomy" id="97700"/>
    <lineage>
        <taxon>Eukaryota</taxon>
        <taxon>Viridiplantae</taxon>
        <taxon>Streptophyta</taxon>
        <taxon>Embryophyta</taxon>
        <taxon>Tracheophyta</taxon>
        <taxon>Spermatophyta</taxon>
        <taxon>Magnoliopsida</taxon>
        <taxon>eudicotyledons</taxon>
        <taxon>Gunneridae</taxon>
        <taxon>Pentapetalae</taxon>
        <taxon>rosids</taxon>
        <taxon>fabids</taxon>
        <taxon>Fagales</taxon>
        <taxon>Fagaceae</taxon>
        <taxon>Quercus</taxon>
    </lineage>
</organism>
<dbReference type="AlphaFoldDB" id="A0A7N2KYW4"/>
<keyword evidence="2" id="KW-0723">Serine/threonine-protein kinase</keyword>
<evidence type="ECO:0000256" key="2">
    <source>
        <dbReference type="ARBA" id="ARBA00022527"/>
    </source>
</evidence>
<dbReference type="FunFam" id="3.30.200.20:FF:000039">
    <property type="entry name" value="receptor-like protein kinase FERONIA"/>
    <property type="match status" value="1"/>
</dbReference>
<dbReference type="Gene3D" id="1.10.510.10">
    <property type="entry name" value="Transferase(Phosphotransferase) domain 1"/>
    <property type="match status" value="1"/>
</dbReference>